<dbReference type="InterPro" id="IPR037181">
    <property type="entry name" value="SUFU_N"/>
</dbReference>
<keyword evidence="3" id="KW-1185">Reference proteome</keyword>
<dbReference type="Pfam" id="PF05076">
    <property type="entry name" value="SUFU"/>
    <property type="match status" value="1"/>
</dbReference>
<dbReference type="Proteomes" id="UP000186292">
    <property type="component" value="Unassembled WGS sequence"/>
</dbReference>
<evidence type="ECO:0000313" key="3">
    <source>
        <dbReference type="Proteomes" id="UP000186292"/>
    </source>
</evidence>
<dbReference type="EMBL" id="FTOF01000006">
    <property type="protein sequence ID" value="SIS47864.1"/>
    <property type="molecule type" value="Genomic_DNA"/>
</dbReference>
<accession>A0A1N7JF28</accession>
<gene>
    <name evidence="2" type="ORF">SAMN05444817_106111</name>
</gene>
<dbReference type="RefSeq" id="WP_076599343.1">
    <property type="nucleotide sequence ID" value="NZ_CP046976.1"/>
</dbReference>
<evidence type="ECO:0000313" key="2">
    <source>
        <dbReference type="EMBL" id="SIS47864.1"/>
    </source>
</evidence>
<organism evidence="2 3">
    <name type="scientific">Corynebacterium appendicis CIP 107643</name>
    <dbReference type="NCBI Taxonomy" id="1161099"/>
    <lineage>
        <taxon>Bacteria</taxon>
        <taxon>Bacillati</taxon>
        <taxon>Actinomycetota</taxon>
        <taxon>Actinomycetes</taxon>
        <taxon>Mycobacteriales</taxon>
        <taxon>Corynebacteriaceae</taxon>
        <taxon>Corynebacterium</taxon>
    </lineage>
</organism>
<name>A0A1N7JF28_9CORY</name>
<dbReference type="SUPFAM" id="SSF103359">
    <property type="entry name" value="Suppressor of Fused, N-terminal domain"/>
    <property type="match status" value="1"/>
</dbReference>
<dbReference type="OrthoDB" id="9023549at2"/>
<proteinExistence type="predicted"/>
<protein>
    <submittedName>
        <fullName evidence="2">Suppressor of fused protein (SUFU)</fullName>
    </submittedName>
</protein>
<dbReference type="InterPro" id="IPR020941">
    <property type="entry name" value="SUFU-like_domain"/>
</dbReference>
<reference evidence="3" key="1">
    <citation type="submission" date="2017-01" db="EMBL/GenBank/DDBJ databases">
        <authorList>
            <person name="Varghese N."/>
            <person name="Submissions S."/>
        </authorList>
    </citation>
    <scope>NUCLEOTIDE SEQUENCE [LARGE SCALE GENOMIC DNA]</scope>
    <source>
        <strain evidence="3">DSM 44531</strain>
    </source>
</reference>
<dbReference type="AlphaFoldDB" id="A0A1N7JF28"/>
<feature type="domain" description="Suppressor of fused-like" evidence="1">
    <location>
        <begin position="44"/>
        <end position="186"/>
    </location>
</feature>
<sequence length="328" mass="35513">MGIRWGFLGRAAKPTGGDYLLEHLEEFSGHSPVEVHGELTFTDDIAVLVYRFEEPVPHYLFVTYGLSSTRSSAPVAGVQDEMTLRTPAVGAPARWAVDKLRRIARYRRASGNPIEPGHYMDLRAPVAEGASLSGFIFVNEPLVPPLSAPTGRLSFIDAVPVTADELDAALRWDPLKFAGLLGETLPLGLGRLDRPSLLNDASFARPLTSLTERDGSSVAAVASSYFAVDESGRIDLTTHAAPHLLRAMTWRLGYERPFAVVGDDAWARFVPADSPGVEYGDDPDPGPHLSVSVDRALRHEFLAVLDTAPGAYRLTTAPLAVHVIDPAR</sequence>
<evidence type="ECO:0000259" key="1">
    <source>
        <dbReference type="Pfam" id="PF05076"/>
    </source>
</evidence>